<name>A0A091B136_9GAMM</name>
<dbReference type="RefSeq" id="WP_022968748.1">
    <property type="nucleotide sequence ID" value="NZ_ATVD01000002.1"/>
</dbReference>
<reference evidence="8 9" key="1">
    <citation type="submission" date="2013-09" db="EMBL/GenBank/DDBJ databases">
        <title>Genome sequencing of Arenimonas oryziterrae.</title>
        <authorList>
            <person name="Chen F."/>
            <person name="Wang G."/>
        </authorList>
    </citation>
    <scope>NUCLEOTIDE SEQUENCE [LARGE SCALE GENOMIC DNA]</scope>
    <source>
        <strain evidence="8 9">YC6267</strain>
    </source>
</reference>
<dbReference type="PANTHER" id="PTHR43141:SF2">
    <property type="entry name" value="BLR3729 PROTEIN"/>
    <property type="match status" value="1"/>
</dbReference>
<comment type="caution">
    <text evidence="8">The sequence shown here is derived from an EMBL/GenBank/DDBJ whole genome shotgun (WGS) entry which is preliminary data.</text>
</comment>
<evidence type="ECO:0000256" key="2">
    <source>
        <dbReference type="ARBA" id="ARBA00007543"/>
    </source>
</evidence>
<dbReference type="GO" id="GO:0016682">
    <property type="term" value="F:oxidoreductase activity, acting on diphenols and related substances as donors, oxygen as acceptor"/>
    <property type="evidence" value="ECO:0007669"/>
    <property type="project" value="TreeGrafter"/>
</dbReference>
<feature type="transmembrane region" description="Helical" evidence="7">
    <location>
        <begin position="77"/>
        <end position="96"/>
    </location>
</feature>
<keyword evidence="3" id="KW-1003">Cell membrane</keyword>
<dbReference type="InterPro" id="IPR003317">
    <property type="entry name" value="Cyt-d_oxidase_su2"/>
</dbReference>
<feature type="transmembrane region" description="Helical" evidence="7">
    <location>
        <begin position="189"/>
        <end position="208"/>
    </location>
</feature>
<evidence type="ECO:0000313" key="8">
    <source>
        <dbReference type="EMBL" id="KFN44579.1"/>
    </source>
</evidence>
<feature type="transmembrane region" description="Helical" evidence="7">
    <location>
        <begin position="220"/>
        <end position="241"/>
    </location>
</feature>
<dbReference type="PATRIC" id="fig|1121015.4.peg.160"/>
<dbReference type="STRING" id="1121015.GCA_000420545_01107"/>
<dbReference type="EMBL" id="AVCI01000001">
    <property type="protein sequence ID" value="KFN44579.1"/>
    <property type="molecule type" value="Genomic_DNA"/>
</dbReference>
<comment type="subcellular location">
    <subcellularLocation>
        <location evidence="1">Cell membrane</location>
        <topology evidence="1">Multi-pass membrane protein</topology>
    </subcellularLocation>
</comment>
<evidence type="ECO:0000256" key="5">
    <source>
        <dbReference type="ARBA" id="ARBA00022989"/>
    </source>
</evidence>
<dbReference type="Pfam" id="PF02322">
    <property type="entry name" value="Cyt_bd_oxida_II"/>
    <property type="match status" value="1"/>
</dbReference>
<proteinExistence type="inferred from homology"/>
<dbReference type="Proteomes" id="UP000029385">
    <property type="component" value="Unassembled WGS sequence"/>
</dbReference>
<feature type="transmembrane region" description="Helical" evidence="7">
    <location>
        <begin position="253"/>
        <end position="275"/>
    </location>
</feature>
<evidence type="ECO:0000256" key="4">
    <source>
        <dbReference type="ARBA" id="ARBA00022692"/>
    </source>
</evidence>
<organism evidence="8 9">
    <name type="scientific">Arenimonas oryziterrae DSM 21050 = YC6267</name>
    <dbReference type="NCBI Taxonomy" id="1121015"/>
    <lineage>
        <taxon>Bacteria</taxon>
        <taxon>Pseudomonadati</taxon>
        <taxon>Pseudomonadota</taxon>
        <taxon>Gammaproteobacteria</taxon>
        <taxon>Lysobacterales</taxon>
        <taxon>Lysobacteraceae</taxon>
        <taxon>Arenimonas</taxon>
    </lineage>
</organism>
<keyword evidence="9" id="KW-1185">Reference proteome</keyword>
<keyword evidence="6 7" id="KW-0472">Membrane</keyword>
<comment type="similarity">
    <text evidence="2">Belongs to the cytochrome ubiquinol oxidase subunit 2 family.</text>
</comment>
<gene>
    <name evidence="8" type="ORF">N789_00805</name>
</gene>
<evidence type="ECO:0008006" key="10">
    <source>
        <dbReference type="Google" id="ProtNLM"/>
    </source>
</evidence>
<keyword evidence="5 7" id="KW-1133">Transmembrane helix</keyword>
<feature type="transmembrane region" description="Helical" evidence="7">
    <location>
        <begin position="6"/>
        <end position="34"/>
    </location>
</feature>
<feature type="transmembrane region" description="Helical" evidence="7">
    <location>
        <begin position="117"/>
        <end position="138"/>
    </location>
</feature>
<evidence type="ECO:0000313" key="9">
    <source>
        <dbReference type="Proteomes" id="UP000029385"/>
    </source>
</evidence>
<sequence length="329" mass="36537">MNDLYPLIFVFLMALSMLIYVVLDGYDLGVGILLRRASDAHKDEMISSIGPFWDANETWLVLGVGILLVAFPQAHGVILGGLYLPVAFMLIGLILRGVAFDFRVKAHDDHRKWWNRAFYAGSLLAAVSQGFMLGIYLLGFDYSFASVVFAAFVGLGLAAGYTLLGATWLILKTENALLDRAVRWARGSLWLTGFGIVAVSVATPWVSSRIFDKWFSMPNLLLLAPIPLLTAVLFFACERQLKHMIEGRPHRAWLPFASAVGLFVLAFVGLAYSLFPYLVVDRLTYLDAATAPESMKVMLIGIAITLPAILGYTVYSYRVFWGKTRELSY</sequence>
<feature type="transmembrane region" description="Helical" evidence="7">
    <location>
        <begin position="295"/>
        <end position="315"/>
    </location>
</feature>
<dbReference type="GO" id="GO:0070069">
    <property type="term" value="C:cytochrome complex"/>
    <property type="evidence" value="ECO:0007669"/>
    <property type="project" value="TreeGrafter"/>
</dbReference>
<dbReference type="GO" id="GO:0019646">
    <property type="term" value="P:aerobic electron transport chain"/>
    <property type="evidence" value="ECO:0007669"/>
    <property type="project" value="TreeGrafter"/>
</dbReference>
<dbReference type="eggNOG" id="COG1294">
    <property type="taxonomic scope" value="Bacteria"/>
</dbReference>
<dbReference type="AlphaFoldDB" id="A0A091B136"/>
<dbReference type="PANTHER" id="PTHR43141">
    <property type="entry name" value="CYTOCHROME BD2 SUBUNIT II"/>
    <property type="match status" value="1"/>
</dbReference>
<protein>
    <recommendedName>
        <fullName evidence="10">Cytochrome BD ubiquinol oxidase subunit II</fullName>
    </recommendedName>
</protein>
<evidence type="ECO:0000256" key="6">
    <source>
        <dbReference type="ARBA" id="ARBA00023136"/>
    </source>
</evidence>
<keyword evidence="4 7" id="KW-0812">Transmembrane</keyword>
<evidence type="ECO:0000256" key="1">
    <source>
        <dbReference type="ARBA" id="ARBA00004651"/>
    </source>
</evidence>
<feature type="transmembrane region" description="Helical" evidence="7">
    <location>
        <begin position="144"/>
        <end position="169"/>
    </location>
</feature>
<dbReference type="OrthoDB" id="9776710at2"/>
<accession>A0A091B136</accession>
<evidence type="ECO:0000256" key="7">
    <source>
        <dbReference type="SAM" id="Phobius"/>
    </source>
</evidence>
<evidence type="ECO:0000256" key="3">
    <source>
        <dbReference type="ARBA" id="ARBA00022475"/>
    </source>
</evidence>
<dbReference type="GO" id="GO:0005886">
    <property type="term" value="C:plasma membrane"/>
    <property type="evidence" value="ECO:0007669"/>
    <property type="project" value="UniProtKB-SubCell"/>
</dbReference>
<dbReference type="GO" id="GO:0009055">
    <property type="term" value="F:electron transfer activity"/>
    <property type="evidence" value="ECO:0007669"/>
    <property type="project" value="TreeGrafter"/>
</dbReference>